<protein>
    <submittedName>
        <fullName evidence="1">Uncharacterized protein</fullName>
    </submittedName>
</protein>
<proteinExistence type="predicted"/>
<accession>A0ABS2SUW8</accession>
<name>A0ABS2SUW8_9BACI</name>
<evidence type="ECO:0000313" key="2">
    <source>
        <dbReference type="Proteomes" id="UP001179280"/>
    </source>
</evidence>
<evidence type="ECO:0000313" key="1">
    <source>
        <dbReference type="EMBL" id="MBM7839045.1"/>
    </source>
</evidence>
<sequence length="56" mass="6340">MYQLDKKRLFRLLVGLFRTDSSATANGHLYIKGICTAEKIITVQVGKKLLKREGCL</sequence>
<dbReference type="EMBL" id="JAFBCV010000006">
    <property type="protein sequence ID" value="MBM7839045.1"/>
    <property type="molecule type" value="Genomic_DNA"/>
</dbReference>
<organism evidence="1 2">
    <name type="scientific">Shouchella xiaoxiensis</name>
    <dbReference type="NCBI Taxonomy" id="766895"/>
    <lineage>
        <taxon>Bacteria</taxon>
        <taxon>Bacillati</taxon>
        <taxon>Bacillota</taxon>
        <taxon>Bacilli</taxon>
        <taxon>Bacillales</taxon>
        <taxon>Bacillaceae</taxon>
        <taxon>Shouchella</taxon>
    </lineage>
</organism>
<reference evidence="1" key="1">
    <citation type="submission" date="2021-01" db="EMBL/GenBank/DDBJ databases">
        <title>Genomic Encyclopedia of Type Strains, Phase IV (KMG-IV): sequencing the most valuable type-strain genomes for metagenomic binning, comparative biology and taxonomic classification.</title>
        <authorList>
            <person name="Goeker M."/>
        </authorList>
    </citation>
    <scope>NUCLEOTIDE SEQUENCE</scope>
    <source>
        <strain evidence="1">DSM 21943</strain>
    </source>
</reference>
<dbReference type="Proteomes" id="UP001179280">
    <property type="component" value="Unassembled WGS sequence"/>
</dbReference>
<gene>
    <name evidence="1" type="ORF">JOC54_002315</name>
</gene>
<comment type="caution">
    <text evidence="1">The sequence shown here is derived from an EMBL/GenBank/DDBJ whole genome shotgun (WGS) entry which is preliminary data.</text>
</comment>
<keyword evidence="2" id="KW-1185">Reference proteome</keyword>